<name>A0A369MI35_EGGLN</name>
<proteinExistence type="predicted"/>
<keyword evidence="1" id="KW-0472">Membrane</keyword>
<evidence type="ECO:0000259" key="2">
    <source>
        <dbReference type="Pfam" id="PF07853"/>
    </source>
</evidence>
<dbReference type="Pfam" id="PF07853">
    <property type="entry name" value="DUF1648"/>
    <property type="match status" value="1"/>
</dbReference>
<feature type="transmembrane region" description="Helical" evidence="1">
    <location>
        <begin position="153"/>
        <end position="175"/>
    </location>
</feature>
<dbReference type="RefSeq" id="WP_114533450.1">
    <property type="nucleotide sequence ID" value="NZ_JADNER010000005.1"/>
</dbReference>
<gene>
    <name evidence="3" type="ORF">C1875_05535</name>
</gene>
<evidence type="ECO:0000256" key="1">
    <source>
        <dbReference type="SAM" id="Phobius"/>
    </source>
</evidence>
<comment type="caution">
    <text evidence="3">The sequence shown here is derived from an EMBL/GenBank/DDBJ whole genome shotgun (WGS) entry which is preliminary data.</text>
</comment>
<dbReference type="Proteomes" id="UP000253970">
    <property type="component" value="Unassembled WGS sequence"/>
</dbReference>
<feature type="transmembrane region" description="Helical" evidence="1">
    <location>
        <begin position="31"/>
        <end position="52"/>
    </location>
</feature>
<accession>A0A369MI35</accession>
<feature type="transmembrane region" description="Helical" evidence="1">
    <location>
        <begin position="116"/>
        <end position="141"/>
    </location>
</feature>
<dbReference type="InterPro" id="IPR012867">
    <property type="entry name" value="DUF1648"/>
</dbReference>
<dbReference type="AlphaFoldDB" id="A0A369MI35"/>
<evidence type="ECO:0000313" key="3">
    <source>
        <dbReference type="EMBL" id="RDB71644.1"/>
    </source>
</evidence>
<feature type="transmembrane region" description="Helical" evidence="1">
    <location>
        <begin position="72"/>
        <end position="95"/>
    </location>
</feature>
<sequence length="226" mass="24138">MAENETDRNELCDPDIDEVAAPAYRMSRGRVALLAVLAILPVVLTALVQPFLPDSVPLHYGASGPDRWGSKGELFVAAGIIAVIAFVLVSIYAVVERQRETGREDWLVVDGPVTSMFCVFSICLAIIDCLDAAYVFAAFQLGGFSMPENMGSLIGGIVCLVVALSLLSPALYMLITGKGLSLVNFHPGTSDLEKRTGADKQQARAIGGLLLFLTVIVLVELLVTVK</sequence>
<feature type="transmembrane region" description="Helical" evidence="1">
    <location>
        <begin position="205"/>
        <end position="225"/>
    </location>
</feature>
<evidence type="ECO:0000313" key="4">
    <source>
        <dbReference type="Proteomes" id="UP000253970"/>
    </source>
</evidence>
<dbReference type="EMBL" id="PPTU01000006">
    <property type="protein sequence ID" value="RDB71644.1"/>
    <property type="molecule type" value="Genomic_DNA"/>
</dbReference>
<protein>
    <recommendedName>
        <fullName evidence="2">DUF1648 domain-containing protein</fullName>
    </recommendedName>
</protein>
<keyword evidence="1" id="KW-1133">Transmembrane helix</keyword>
<reference evidence="3 4" key="1">
    <citation type="journal article" date="2018" name="Elife">
        <title>Discovery and characterization of a prevalent human gut bacterial enzyme sufficient for the inactivation of a family of plant toxins.</title>
        <authorList>
            <person name="Koppel N."/>
            <person name="Bisanz J.E."/>
            <person name="Pandelia M.E."/>
            <person name="Turnbaugh P.J."/>
            <person name="Balskus E.P."/>
        </authorList>
    </citation>
    <scope>NUCLEOTIDE SEQUENCE [LARGE SCALE GENOMIC DNA]</scope>
    <source>
        <strain evidence="3 4">W1 BHI 6</strain>
    </source>
</reference>
<organism evidence="3 4">
    <name type="scientific">Eggerthella lenta</name>
    <name type="common">Eubacterium lentum</name>
    <dbReference type="NCBI Taxonomy" id="84112"/>
    <lineage>
        <taxon>Bacteria</taxon>
        <taxon>Bacillati</taxon>
        <taxon>Actinomycetota</taxon>
        <taxon>Coriobacteriia</taxon>
        <taxon>Eggerthellales</taxon>
        <taxon>Eggerthellaceae</taxon>
        <taxon>Eggerthella</taxon>
    </lineage>
</organism>
<keyword evidence="1" id="KW-0812">Transmembrane</keyword>
<feature type="domain" description="DUF1648" evidence="2">
    <location>
        <begin position="36"/>
        <end position="81"/>
    </location>
</feature>